<sequence>MLKLPSISGFRPAQRVRLSLGETSALSRLRQNQAGLKSTLHSETQDPHTAQLQRDNFRGPSCYGTDTHRTSEQWCKLLFLNHFIPDYTHGKDFNSSLKLNSSIKIFAHCVRPKLDNVHRAHRDELTATLTDDIIVRTLCNDPIPALPVQPLDLKNDPL</sequence>
<name>A0AAV4DV82_9GAST</name>
<dbReference type="AlphaFoldDB" id="A0AAV4DV82"/>
<gene>
    <name evidence="1" type="ORF">PoB_007423600</name>
</gene>
<evidence type="ECO:0000313" key="2">
    <source>
        <dbReference type="Proteomes" id="UP000735302"/>
    </source>
</evidence>
<organism evidence="1 2">
    <name type="scientific">Plakobranchus ocellatus</name>
    <dbReference type="NCBI Taxonomy" id="259542"/>
    <lineage>
        <taxon>Eukaryota</taxon>
        <taxon>Metazoa</taxon>
        <taxon>Spiralia</taxon>
        <taxon>Lophotrochozoa</taxon>
        <taxon>Mollusca</taxon>
        <taxon>Gastropoda</taxon>
        <taxon>Heterobranchia</taxon>
        <taxon>Euthyneura</taxon>
        <taxon>Panpulmonata</taxon>
        <taxon>Sacoglossa</taxon>
        <taxon>Placobranchoidea</taxon>
        <taxon>Plakobranchidae</taxon>
        <taxon>Plakobranchus</taxon>
    </lineage>
</organism>
<comment type="caution">
    <text evidence="1">The sequence shown here is derived from an EMBL/GenBank/DDBJ whole genome shotgun (WGS) entry which is preliminary data.</text>
</comment>
<protein>
    <submittedName>
        <fullName evidence="1">Uncharacterized protein</fullName>
    </submittedName>
</protein>
<dbReference type="Proteomes" id="UP000735302">
    <property type="component" value="Unassembled WGS sequence"/>
</dbReference>
<proteinExistence type="predicted"/>
<keyword evidence="2" id="KW-1185">Reference proteome</keyword>
<dbReference type="EMBL" id="BLXT01008342">
    <property type="protein sequence ID" value="GFO47731.1"/>
    <property type="molecule type" value="Genomic_DNA"/>
</dbReference>
<evidence type="ECO:0000313" key="1">
    <source>
        <dbReference type="EMBL" id="GFO47731.1"/>
    </source>
</evidence>
<reference evidence="1 2" key="1">
    <citation type="journal article" date="2021" name="Elife">
        <title>Chloroplast acquisition without the gene transfer in kleptoplastic sea slugs, Plakobranchus ocellatus.</title>
        <authorList>
            <person name="Maeda T."/>
            <person name="Takahashi S."/>
            <person name="Yoshida T."/>
            <person name="Shimamura S."/>
            <person name="Takaki Y."/>
            <person name="Nagai Y."/>
            <person name="Toyoda A."/>
            <person name="Suzuki Y."/>
            <person name="Arimoto A."/>
            <person name="Ishii H."/>
            <person name="Satoh N."/>
            <person name="Nishiyama T."/>
            <person name="Hasebe M."/>
            <person name="Maruyama T."/>
            <person name="Minagawa J."/>
            <person name="Obokata J."/>
            <person name="Shigenobu S."/>
        </authorList>
    </citation>
    <scope>NUCLEOTIDE SEQUENCE [LARGE SCALE GENOMIC DNA]</scope>
</reference>
<accession>A0AAV4DV82</accession>